<reference evidence="3" key="1">
    <citation type="submission" date="2016-10" db="EMBL/GenBank/DDBJ databases">
        <authorList>
            <person name="Varghese N."/>
            <person name="Submissions S."/>
        </authorList>
    </citation>
    <scope>NUCLEOTIDE SEQUENCE [LARGE SCALE GENOMIC DNA]</scope>
    <source>
        <strain evidence="3">NRRL B-59562</strain>
    </source>
</reference>
<keyword evidence="2" id="KW-0378">Hydrolase</keyword>
<dbReference type="NCBIfam" id="TIGR00199">
    <property type="entry name" value="PncC_domain"/>
    <property type="match status" value="1"/>
</dbReference>
<dbReference type="EMBL" id="FNNU01000003">
    <property type="protein sequence ID" value="SDX18977.1"/>
    <property type="molecule type" value="Genomic_DNA"/>
</dbReference>
<dbReference type="SUPFAM" id="SSF142433">
    <property type="entry name" value="CinA-like"/>
    <property type="match status" value="1"/>
</dbReference>
<keyword evidence="3" id="KW-1185">Reference proteome</keyword>
<dbReference type="Gene3D" id="3.90.950.20">
    <property type="entry name" value="CinA-like"/>
    <property type="match status" value="1"/>
</dbReference>
<name>A0A1H2ZNI2_9PSED</name>
<dbReference type="InterPro" id="IPR008136">
    <property type="entry name" value="CinA_C"/>
</dbReference>
<organism evidence="2 3">
    <name type="scientific">Pseudomonas kuykendallii</name>
    <dbReference type="NCBI Taxonomy" id="1007099"/>
    <lineage>
        <taxon>Bacteria</taxon>
        <taxon>Pseudomonadati</taxon>
        <taxon>Pseudomonadota</taxon>
        <taxon>Gammaproteobacteria</taxon>
        <taxon>Pseudomonadales</taxon>
        <taxon>Pseudomonadaceae</taxon>
        <taxon>Pseudomonas</taxon>
    </lineage>
</organism>
<sequence>MRIEAIVEYFKEHHLLLATAESCTAGNIITLLASCPGSGRYLDAGYVVYSPDAKKRLLAVQQATIDRFGLTSEQVAREMAAGALRDSPANVVVATTGVAGPDGLDGIAPGTVCFAWAFSGQEELRLFSRTEHFPGDRMAVLDAASSFALAEIPRLHASLARR</sequence>
<accession>A0A1H2ZNI2</accession>
<dbReference type="GO" id="GO:0016787">
    <property type="term" value="F:hydrolase activity"/>
    <property type="evidence" value="ECO:0007669"/>
    <property type="project" value="UniProtKB-KW"/>
</dbReference>
<dbReference type="Pfam" id="PF02464">
    <property type="entry name" value="CinA"/>
    <property type="match status" value="1"/>
</dbReference>
<dbReference type="RefSeq" id="WP_090228264.1">
    <property type="nucleotide sequence ID" value="NZ_FNNU01000003.1"/>
</dbReference>
<dbReference type="InterPro" id="IPR036653">
    <property type="entry name" value="CinA-like_C"/>
</dbReference>
<dbReference type="STRING" id="1007099.SAMN05216287_2385"/>
<gene>
    <name evidence="2" type="ORF">SAMN05216287_2385</name>
</gene>
<evidence type="ECO:0000259" key="1">
    <source>
        <dbReference type="Pfam" id="PF02464"/>
    </source>
</evidence>
<feature type="domain" description="CinA C-terminal" evidence="1">
    <location>
        <begin position="4"/>
        <end position="152"/>
    </location>
</feature>
<proteinExistence type="predicted"/>
<dbReference type="PROSITE" id="PS51257">
    <property type="entry name" value="PROKAR_LIPOPROTEIN"/>
    <property type="match status" value="1"/>
</dbReference>
<dbReference type="OrthoDB" id="9801454at2"/>
<evidence type="ECO:0000313" key="2">
    <source>
        <dbReference type="EMBL" id="SDX18977.1"/>
    </source>
</evidence>
<dbReference type="AlphaFoldDB" id="A0A1H2ZNI2"/>
<evidence type="ECO:0000313" key="3">
    <source>
        <dbReference type="Proteomes" id="UP000243778"/>
    </source>
</evidence>
<dbReference type="Proteomes" id="UP000243778">
    <property type="component" value="Unassembled WGS sequence"/>
</dbReference>
<protein>
    <submittedName>
        <fullName evidence="2">Amidohydrolase, PncC family</fullName>
    </submittedName>
</protein>